<dbReference type="GO" id="GO:0005886">
    <property type="term" value="C:plasma membrane"/>
    <property type="evidence" value="ECO:0007669"/>
    <property type="project" value="UniProtKB-SubCell"/>
</dbReference>
<evidence type="ECO:0000313" key="9">
    <source>
        <dbReference type="Proteomes" id="UP000558113"/>
    </source>
</evidence>
<sequence length="341" mass="38540">MSYEVLGITVLWIFLFGYLIVASIDFGAGFFSYYSAVTGQRHLINNIIERYLSPVWEVTNVFLVFFFVGIVGFFPDTAFYYGTALLVPGSVAIVLLAIRGSYYAFNTYGTNKNNRFYMLLYGASGLLIPASLSTVMTISEGGYIEVDPSGGVTFLYGKLFGSTYSWTVVLLALVSVLYISAMFLSYYADRANDRGAFEVVRKYALAWSGPTILCSLLVFFAIRGHNPVHFDQMKHYAWMFVLSFACFLVAIYFLWTRRRLGVAFVFVMLQFGFAFFGYGAGHMPYVLYPYLTIHDNFTSEPMAIALIAVFILGLLLLIPSLYLLMRLFLFDTKYVQGKRAK</sequence>
<feature type="transmembrane region" description="Helical" evidence="7">
    <location>
        <begin position="12"/>
        <end position="34"/>
    </location>
</feature>
<gene>
    <name evidence="8" type="ORF">GT003_22760</name>
</gene>
<evidence type="ECO:0000256" key="2">
    <source>
        <dbReference type="ARBA" id="ARBA00007543"/>
    </source>
</evidence>
<evidence type="ECO:0000313" key="8">
    <source>
        <dbReference type="EMBL" id="NBC71827.1"/>
    </source>
</evidence>
<feature type="transmembrane region" description="Helical" evidence="7">
    <location>
        <begin position="236"/>
        <end position="255"/>
    </location>
</feature>
<evidence type="ECO:0000256" key="7">
    <source>
        <dbReference type="SAM" id="Phobius"/>
    </source>
</evidence>
<feature type="transmembrane region" description="Helical" evidence="7">
    <location>
        <begin position="301"/>
        <end position="324"/>
    </location>
</feature>
<dbReference type="Proteomes" id="UP000558113">
    <property type="component" value="Unassembled WGS sequence"/>
</dbReference>
<proteinExistence type="inferred from homology"/>
<keyword evidence="5 7" id="KW-1133">Transmembrane helix</keyword>
<feature type="transmembrane region" description="Helical" evidence="7">
    <location>
        <begin position="262"/>
        <end position="281"/>
    </location>
</feature>
<dbReference type="OrthoDB" id="2416742at2"/>
<dbReference type="Pfam" id="PF02322">
    <property type="entry name" value="Cyt_bd_oxida_II"/>
    <property type="match status" value="1"/>
</dbReference>
<keyword evidence="3" id="KW-1003">Cell membrane</keyword>
<evidence type="ECO:0000256" key="1">
    <source>
        <dbReference type="ARBA" id="ARBA00004651"/>
    </source>
</evidence>
<evidence type="ECO:0000256" key="6">
    <source>
        <dbReference type="ARBA" id="ARBA00023136"/>
    </source>
</evidence>
<feature type="transmembrane region" description="Helical" evidence="7">
    <location>
        <begin position="119"/>
        <end position="144"/>
    </location>
</feature>
<feature type="transmembrane region" description="Helical" evidence="7">
    <location>
        <begin position="55"/>
        <end position="74"/>
    </location>
</feature>
<comment type="similarity">
    <text evidence="2">Belongs to the cytochrome ubiquinol oxidase subunit 2 family.</text>
</comment>
<comment type="caution">
    <text evidence="8">The sequence shown here is derived from an EMBL/GenBank/DDBJ whole genome shotgun (WGS) entry which is preliminary data.</text>
</comment>
<dbReference type="EMBL" id="JAAAMU010000014">
    <property type="protein sequence ID" value="NBC71827.1"/>
    <property type="molecule type" value="Genomic_DNA"/>
</dbReference>
<keyword evidence="4 7" id="KW-0812">Transmembrane</keyword>
<dbReference type="AlphaFoldDB" id="A0A7X4YSM7"/>
<name>A0A7X4YSM7_9BACL</name>
<keyword evidence="9" id="KW-1185">Reference proteome</keyword>
<evidence type="ECO:0000256" key="4">
    <source>
        <dbReference type="ARBA" id="ARBA00022692"/>
    </source>
</evidence>
<protein>
    <submittedName>
        <fullName evidence="8">Cytochrome d ubiquinol oxidase subunit II</fullName>
    </submittedName>
</protein>
<accession>A0A7X4YSM7</accession>
<feature type="transmembrane region" description="Helical" evidence="7">
    <location>
        <begin position="164"/>
        <end position="184"/>
    </location>
</feature>
<comment type="subcellular location">
    <subcellularLocation>
        <location evidence="1">Cell membrane</location>
        <topology evidence="1">Multi-pass membrane protein</topology>
    </subcellularLocation>
</comment>
<evidence type="ECO:0000256" key="3">
    <source>
        <dbReference type="ARBA" id="ARBA00022475"/>
    </source>
</evidence>
<dbReference type="RefSeq" id="WP_161702178.1">
    <property type="nucleotide sequence ID" value="NZ_JAAAMU010000014.1"/>
</dbReference>
<reference evidence="8 9" key="1">
    <citation type="submission" date="2020-01" db="EMBL/GenBank/DDBJ databases">
        <title>Paenibacillus soybeanensis sp. nov. isolated from the nodules of soybean (Glycine max(L.) Merr).</title>
        <authorList>
            <person name="Wang H."/>
        </authorList>
    </citation>
    <scope>NUCLEOTIDE SEQUENCE [LARGE SCALE GENOMIC DNA]</scope>
    <source>
        <strain evidence="8 9">DSM 23054</strain>
    </source>
</reference>
<evidence type="ECO:0000256" key="5">
    <source>
        <dbReference type="ARBA" id="ARBA00022989"/>
    </source>
</evidence>
<keyword evidence="6 7" id="KW-0472">Membrane</keyword>
<feature type="transmembrane region" description="Helical" evidence="7">
    <location>
        <begin position="204"/>
        <end position="224"/>
    </location>
</feature>
<dbReference type="InterPro" id="IPR003317">
    <property type="entry name" value="Cyt-d_oxidase_su2"/>
</dbReference>
<organism evidence="8 9">
    <name type="scientific">Paenibacillus sacheonensis</name>
    <dbReference type="NCBI Taxonomy" id="742054"/>
    <lineage>
        <taxon>Bacteria</taxon>
        <taxon>Bacillati</taxon>
        <taxon>Bacillota</taxon>
        <taxon>Bacilli</taxon>
        <taxon>Bacillales</taxon>
        <taxon>Paenibacillaceae</taxon>
        <taxon>Paenibacillus</taxon>
    </lineage>
</organism>
<feature type="transmembrane region" description="Helical" evidence="7">
    <location>
        <begin position="80"/>
        <end position="98"/>
    </location>
</feature>